<name>A0AAD9GJV8_BABDI</name>
<keyword evidence="2" id="KW-1185">Reference proteome</keyword>
<evidence type="ECO:0000313" key="2">
    <source>
        <dbReference type="Proteomes" id="UP001195914"/>
    </source>
</evidence>
<accession>A0AAD9GJV8</accession>
<reference evidence="1" key="1">
    <citation type="journal article" date="2014" name="Nucleic Acids Res.">
        <title>The evolutionary dynamics of variant antigen genes in Babesia reveal a history of genomic innovation underlying host-parasite interaction.</title>
        <authorList>
            <person name="Jackson A.P."/>
            <person name="Otto T.D."/>
            <person name="Darby A."/>
            <person name="Ramaprasad A."/>
            <person name="Xia D."/>
            <person name="Echaide I.E."/>
            <person name="Farber M."/>
            <person name="Gahlot S."/>
            <person name="Gamble J."/>
            <person name="Gupta D."/>
            <person name="Gupta Y."/>
            <person name="Jackson L."/>
            <person name="Malandrin L."/>
            <person name="Malas T.B."/>
            <person name="Moussa E."/>
            <person name="Nair M."/>
            <person name="Reid A.J."/>
            <person name="Sanders M."/>
            <person name="Sharma J."/>
            <person name="Tracey A."/>
            <person name="Quail M.A."/>
            <person name="Weir W."/>
            <person name="Wastling J.M."/>
            <person name="Hall N."/>
            <person name="Willadsen P."/>
            <person name="Lingelbach K."/>
            <person name="Shiels B."/>
            <person name="Tait A."/>
            <person name="Berriman M."/>
            <person name="Allred D.R."/>
            <person name="Pain A."/>
        </authorList>
    </citation>
    <scope>NUCLEOTIDE SEQUENCE</scope>
    <source>
        <strain evidence="1">1802A</strain>
    </source>
</reference>
<dbReference type="EMBL" id="JAHBMH010000007">
    <property type="protein sequence ID" value="KAK1939795.1"/>
    <property type="molecule type" value="Genomic_DNA"/>
</dbReference>
<protein>
    <submittedName>
        <fullName evidence="1">Uncharacterized protein</fullName>
    </submittedName>
</protein>
<sequence>MESWKFNVRISHVDRPDGYTKFRAFAGTVEILDEALIDRDIEAWKGKHVVGLTADGAVDVNGIVENHPVSRMVLLPETSKSQVERIVSNLVQLCRALISIGEHLHLRTMNNEVVALVAESVVCSISIKFIVNFMQESALPYIQWLLIKNARVILYLPAAENIRRVTMTEEEDYKHSFFNNAKFKAMAANVVIRRSRVDEISDDVLKLTNGLGASAIAVLPSAEKAFSAEEVQLSRQILLAAGMGCRIVWQQPLRQMDPCECKCLFSKGNSLGFLNFNATLEAHSDDGLIQHALLEIVKRSINNEVYTN</sequence>
<reference evidence="1" key="2">
    <citation type="submission" date="2021-05" db="EMBL/GenBank/DDBJ databases">
        <authorList>
            <person name="Pain A."/>
        </authorList>
    </citation>
    <scope>NUCLEOTIDE SEQUENCE</scope>
    <source>
        <strain evidence="1">1802A</strain>
    </source>
</reference>
<dbReference type="AlphaFoldDB" id="A0AAD9GJV8"/>
<organism evidence="1 2">
    <name type="scientific">Babesia divergens</name>
    <dbReference type="NCBI Taxonomy" id="32595"/>
    <lineage>
        <taxon>Eukaryota</taxon>
        <taxon>Sar</taxon>
        <taxon>Alveolata</taxon>
        <taxon>Apicomplexa</taxon>
        <taxon>Aconoidasida</taxon>
        <taxon>Piroplasmida</taxon>
        <taxon>Babesiidae</taxon>
        <taxon>Babesia</taxon>
    </lineage>
</organism>
<evidence type="ECO:0000313" key="1">
    <source>
        <dbReference type="EMBL" id="KAK1939795.1"/>
    </source>
</evidence>
<proteinExistence type="predicted"/>
<gene>
    <name evidence="1" type="ORF">X943_003370</name>
</gene>
<comment type="caution">
    <text evidence="1">The sequence shown here is derived from an EMBL/GenBank/DDBJ whole genome shotgun (WGS) entry which is preliminary data.</text>
</comment>
<dbReference type="Proteomes" id="UP001195914">
    <property type="component" value="Unassembled WGS sequence"/>
</dbReference>